<dbReference type="PROSITE" id="PS51318">
    <property type="entry name" value="TAT"/>
    <property type="match status" value="1"/>
</dbReference>
<dbReference type="GO" id="GO:0016137">
    <property type="term" value="P:glycoside metabolic process"/>
    <property type="evidence" value="ECO:0007669"/>
    <property type="project" value="UniProtKB-ARBA"/>
</dbReference>
<reference evidence="2 3" key="1">
    <citation type="submission" date="2019-07" db="EMBL/GenBank/DDBJ databases">
        <title>New species of Amycolatopsis and Streptomyces.</title>
        <authorList>
            <person name="Duangmal K."/>
            <person name="Teo W.F.A."/>
            <person name="Lipun K."/>
        </authorList>
    </citation>
    <scope>NUCLEOTIDE SEQUENCE [LARGE SCALE GENOMIC DNA]</scope>
    <source>
        <strain evidence="2 3">NBRC 109810</strain>
    </source>
</reference>
<keyword evidence="3" id="KW-1185">Reference proteome</keyword>
<gene>
    <name evidence="2" type="ORF">FNH09_00105</name>
</gene>
<evidence type="ECO:0000313" key="3">
    <source>
        <dbReference type="Proteomes" id="UP000325849"/>
    </source>
</evidence>
<organism evidence="2 3">
    <name type="scientific">Streptomyces adustus</name>
    <dbReference type="NCBI Taxonomy" id="1609272"/>
    <lineage>
        <taxon>Bacteria</taxon>
        <taxon>Bacillati</taxon>
        <taxon>Actinomycetota</taxon>
        <taxon>Actinomycetes</taxon>
        <taxon>Kitasatosporales</taxon>
        <taxon>Streptomycetaceae</taxon>
        <taxon>Streptomyces</taxon>
    </lineage>
</organism>
<dbReference type="InterPro" id="IPR003737">
    <property type="entry name" value="GlcNAc_PI_deacetylase-related"/>
</dbReference>
<evidence type="ECO:0008006" key="4">
    <source>
        <dbReference type="Google" id="ProtNLM"/>
    </source>
</evidence>
<dbReference type="OrthoDB" id="9790023at2"/>
<keyword evidence="1" id="KW-0862">Zinc</keyword>
<dbReference type="RefSeq" id="WP_152883733.1">
    <property type="nucleotide sequence ID" value="NZ_JBHJTU010000009.1"/>
</dbReference>
<name>A0A5N8V6Z7_9ACTN</name>
<proteinExistence type="predicted"/>
<dbReference type="InterPro" id="IPR006311">
    <property type="entry name" value="TAT_signal"/>
</dbReference>
<dbReference type="Pfam" id="PF02585">
    <property type="entry name" value="PIG-L"/>
    <property type="match status" value="1"/>
</dbReference>
<protein>
    <recommendedName>
        <fullName evidence="4">PIG-L family deacetylase</fullName>
    </recommendedName>
</protein>
<dbReference type="EMBL" id="VJZD01000001">
    <property type="protein sequence ID" value="MPY29798.1"/>
    <property type="molecule type" value="Genomic_DNA"/>
</dbReference>
<dbReference type="InterPro" id="IPR024078">
    <property type="entry name" value="LmbE-like_dom_sf"/>
</dbReference>
<dbReference type="Proteomes" id="UP000325849">
    <property type="component" value="Unassembled WGS sequence"/>
</dbReference>
<evidence type="ECO:0000256" key="1">
    <source>
        <dbReference type="ARBA" id="ARBA00022833"/>
    </source>
</evidence>
<sequence>MTSSQEQSTGISRRSVLAAGALTAAAVAYQTGRAPAASAAAKPAIFYAPHQDDDAIGLAGSILEHKAAGRPVYLVLVSNGRNPDLAVRMNADPCPLTTWATPHPCAAGGRHNLSWPTDGTSMIVAGRTAEFMASAKAVGVDKVINFKVVDDGFDSTSAYNKLVDRIDAKVRALAAQYPGASHKFTAGWLEHTETHKACSDVAYRLMNDGTISDVRFNHVYAYERPLDQRANGAAYVLDIPSAHMTKKRNAMYAYNTWDPSRNLYALGYHSVPELLEAAHADPREFVYTLPSDYRPGKGN</sequence>
<comment type="caution">
    <text evidence="2">The sequence shown here is derived from an EMBL/GenBank/DDBJ whole genome shotgun (WGS) entry which is preliminary data.</text>
</comment>
<accession>A0A5N8V6Z7</accession>
<dbReference type="AlphaFoldDB" id="A0A5N8V6Z7"/>
<dbReference type="SUPFAM" id="SSF102588">
    <property type="entry name" value="LmbE-like"/>
    <property type="match status" value="1"/>
</dbReference>
<dbReference type="Gene3D" id="3.40.50.10320">
    <property type="entry name" value="LmbE-like"/>
    <property type="match status" value="1"/>
</dbReference>
<evidence type="ECO:0000313" key="2">
    <source>
        <dbReference type="EMBL" id="MPY29798.1"/>
    </source>
</evidence>